<comment type="caution">
    <text evidence="3">The sequence shown here is derived from an EMBL/GenBank/DDBJ whole genome shotgun (WGS) entry which is preliminary data.</text>
</comment>
<evidence type="ECO:0000313" key="3">
    <source>
        <dbReference type="EMBL" id="MEI4274125.1"/>
    </source>
</evidence>
<dbReference type="EMBL" id="JBAPLU010000036">
    <property type="protein sequence ID" value="MEI4274125.1"/>
    <property type="molecule type" value="Genomic_DNA"/>
</dbReference>
<dbReference type="Proteomes" id="UP001361570">
    <property type="component" value="Unassembled WGS sequence"/>
</dbReference>
<reference evidence="3 4" key="1">
    <citation type="submission" date="2024-03" db="EMBL/GenBank/DDBJ databases">
        <title>Draft genome sequence of Klenkia sp. LSe6-5.</title>
        <authorList>
            <person name="Duangmal K."/>
            <person name="Chantavorakit T."/>
        </authorList>
    </citation>
    <scope>NUCLEOTIDE SEQUENCE [LARGE SCALE GENOMIC DNA]</scope>
    <source>
        <strain evidence="3 4">LSe6-5</strain>
    </source>
</reference>
<keyword evidence="2" id="KW-0472">Membrane</keyword>
<keyword evidence="2" id="KW-1133">Transmembrane helix</keyword>
<keyword evidence="2" id="KW-0812">Transmembrane</keyword>
<feature type="transmembrane region" description="Helical" evidence="2">
    <location>
        <begin position="187"/>
        <end position="208"/>
    </location>
</feature>
<name>A0ABU8DZJ8_9ACTN</name>
<dbReference type="RefSeq" id="WP_336406240.1">
    <property type="nucleotide sequence ID" value="NZ_JBAPLU010000036.1"/>
</dbReference>
<feature type="region of interest" description="Disordered" evidence="1">
    <location>
        <begin position="104"/>
        <end position="126"/>
    </location>
</feature>
<proteinExistence type="predicted"/>
<protein>
    <submittedName>
        <fullName evidence="3">Uncharacterized protein</fullName>
    </submittedName>
</protein>
<evidence type="ECO:0000256" key="1">
    <source>
        <dbReference type="SAM" id="MobiDB-lite"/>
    </source>
</evidence>
<evidence type="ECO:0000313" key="4">
    <source>
        <dbReference type="Proteomes" id="UP001361570"/>
    </source>
</evidence>
<sequence length="210" mass="21176">MTLAAFVVLVLTGVLGALLLRRSETDRLPRGREIVPRPRPVPWGAAALVLLLAGAAALAWAGGAAGSWLRSAVVVAAVVAAALGGGPVVTTVLHAADPTRAVSTLSGRPVVDPPDPPDLPAGSRRPPMAGIADPDVLRGGSWIGVLERVALVASLLAGWPEGVPVVLAVKGLGRFAELKETPAAERFIIGTLASALWAAACAGVAVLARS</sequence>
<keyword evidence="4" id="KW-1185">Reference proteome</keyword>
<gene>
    <name evidence="3" type="ORF">TEK04_20565</name>
</gene>
<evidence type="ECO:0000256" key="2">
    <source>
        <dbReference type="SAM" id="Phobius"/>
    </source>
</evidence>
<organism evidence="3 4">
    <name type="scientific">Klenkia sesuvii</name>
    <dbReference type="NCBI Taxonomy" id="3103137"/>
    <lineage>
        <taxon>Bacteria</taxon>
        <taxon>Bacillati</taxon>
        <taxon>Actinomycetota</taxon>
        <taxon>Actinomycetes</taxon>
        <taxon>Geodermatophilales</taxon>
        <taxon>Geodermatophilaceae</taxon>
        <taxon>Klenkia</taxon>
    </lineage>
</organism>
<feature type="transmembrane region" description="Helical" evidence="2">
    <location>
        <begin position="40"/>
        <end position="61"/>
    </location>
</feature>
<feature type="transmembrane region" description="Helical" evidence="2">
    <location>
        <begin position="73"/>
        <end position="96"/>
    </location>
</feature>
<accession>A0ABU8DZJ8</accession>